<dbReference type="EC" id="2.4.2.8" evidence="5 15"/>
<dbReference type="Pfam" id="PF00156">
    <property type="entry name" value="Pribosyltran"/>
    <property type="match status" value="1"/>
</dbReference>
<evidence type="ECO:0000256" key="7">
    <source>
        <dbReference type="ARBA" id="ARBA00022676"/>
    </source>
</evidence>
<dbReference type="GO" id="GO:0052657">
    <property type="term" value="F:guanine phosphoribosyltransferase activity"/>
    <property type="evidence" value="ECO:0007669"/>
    <property type="project" value="UniProtKB-ARBA"/>
</dbReference>
<dbReference type="UniPathway" id="UPA00591">
    <property type="reaction ID" value="UER00648"/>
</dbReference>
<comment type="subcellular location">
    <subcellularLocation>
        <location evidence="2 15">Cytoplasm</location>
    </subcellularLocation>
</comment>
<dbReference type="GO" id="GO:0005829">
    <property type="term" value="C:cytosol"/>
    <property type="evidence" value="ECO:0007669"/>
    <property type="project" value="TreeGrafter"/>
</dbReference>
<dbReference type="GO" id="GO:0004422">
    <property type="term" value="F:hypoxanthine phosphoribosyltransferase activity"/>
    <property type="evidence" value="ECO:0007669"/>
    <property type="project" value="InterPro"/>
</dbReference>
<dbReference type="PANTHER" id="PTHR43340">
    <property type="entry name" value="HYPOXANTHINE-GUANINE PHOSPHORIBOSYLTRANSFERASE"/>
    <property type="match status" value="1"/>
</dbReference>
<dbReference type="SUPFAM" id="SSF53271">
    <property type="entry name" value="PRTase-like"/>
    <property type="match status" value="1"/>
</dbReference>
<protein>
    <recommendedName>
        <fullName evidence="5 15">Hypoxanthine phosphoribosyltransferase</fullName>
        <ecNumber evidence="5 15">2.4.2.8</ecNumber>
    </recommendedName>
</protein>
<dbReference type="AlphaFoldDB" id="A0A0S4KVQ1"/>
<keyword evidence="7 15" id="KW-0328">Glycosyltransferase</keyword>
<dbReference type="GO" id="GO:0046100">
    <property type="term" value="P:hypoxanthine metabolic process"/>
    <property type="evidence" value="ECO:0007669"/>
    <property type="project" value="TreeGrafter"/>
</dbReference>
<dbReference type="InterPro" id="IPR050408">
    <property type="entry name" value="HGPRT"/>
</dbReference>
<accession>A0A0S4KVQ1</accession>
<evidence type="ECO:0000256" key="15">
    <source>
        <dbReference type="RuleBase" id="RU364099"/>
    </source>
</evidence>
<keyword evidence="12 15" id="KW-0460">Magnesium</keyword>
<dbReference type="GO" id="GO:0006166">
    <property type="term" value="P:purine ribonucleoside salvage"/>
    <property type="evidence" value="ECO:0007669"/>
    <property type="project" value="UniProtKB-KW"/>
</dbReference>
<evidence type="ECO:0000313" key="18">
    <source>
        <dbReference type="Proteomes" id="UP000066284"/>
    </source>
</evidence>
<dbReference type="InterPro" id="IPR005904">
    <property type="entry name" value="Hxn_phspho_trans"/>
</dbReference>
<evidence type="ECO:0000256" key="8">
    <source>
        <dbReference type="ARBA" id="ARBA00022679"/>
    </source>
</evidence>
<comment type="catalytic activity">
    <reaction evidence="14">
        <text>IMP + diphosphate = hypoxanthine + 5-phospho-alpha-D-ribose 1-diphosphate</text>
        <dbReference type="Rhea" id="RHEA:17973"/>
        <dbReference type="ChEBI" id="CHEBI:17368"/>
        <dbReference type="ChEBI" id="CHEBI:33019"/>
        <dbReference type="ChEBI" id="CHEBI:58017"/>
        <dbReference type="ChEBI" id="CHEBI:58053"/>
        <dbReference type="EC" id="2.4.2.8"/>
    </reaction>
    <physiologicalReaction direction="right-to-left" evidence="14">
        <dbReference type="Rhea" id="RHEA:17975"/>
    </physiologicalReaction>
</comment>
<dbReference type="GO" id="GO:0000166">
    <property type="term" value="F:nucleotide binding"/>
    <property type="evidence" value="ECO:0007669"/>
    <property type="project" value="UniProtKB-KW"/>
</dbReference>
<evidence type="ECO:0000259" key="16">
    <source>
        <dbReference type="Pfam" id="PF00156"/>
    </source>
</evidence>
<evidence type="ECO:0000256" key="4">
    <source>
        <dbReference type="ARBA" id="ARBA00008391"/>
    </source>
</evidence>
<evidence type="ECO:0000256" key="6">
    <source>
        <dbReference type="ARBA" id="ARBA00022490"/>
    </source>
</evidence>
<dbReference type="CDD" id="cd06223">
    <property type="entry name" value="PRTases_typeI"/>
    <property type="match status" value="1"/>
</dbReference>
<dbReference type="GO" id="GO:0032263">
    <property type="term" value="P:GMP salvage"/>
    <property type="evidence" value="ECO:0007669"/>
    <property type="project" value="TreeGrafter"/>
</dbReference>
<feature type="domain" description="Phosphoribosyltransferase" evidence="16">
    <location>
        <begin position="12"/>
        <end position="160"/>
    </location>
</feature>
<evidence type="ECO:0000256" key="1">
    <source>
        <dbReference type="ARBA" id="ARBA00001946"/>
    </source>
</evidence>
<dbReference type="NCBIfam" id="TIGR01203">
    <property type="entry name" value="HGPRTase"/>
    <property type="match status" value="1"/>
</dbReference>
<dbReference type="PANTHER" id="PTHR43340:SF1">
    <property type="entry name" value="HYPOXANTHINE PHOSPHORIBOSYLTRANSFERASE"/>
    <property type="match status" value="1"/>
</dbReference>
<evidence type="ECO:0000256" key="9">
    <source>
        <dbReference type="ARBA" id="ARBA00022723"/>
    </source>
</evidence>
<keyword evidence="9 15" id="KW-0479">Metal-binding</keyword>
<name>A0A0S4KVQ1_9BACT</name>
<dbReference type="GO" id="GO:0006178">
    <property type="term" value="P:guanine salvage"/>
    <property type="evidence" value="ECO:0007669"/>
    <property type="project" value="TreeGrafter"/>
</dbReference>
<evidence type="ECO:0000256" key="2">
    <source>
        <dbReference type="ARBA" id="ARBA00004496"/>
    </source>
</evidence>
<evidence type="ECO:0000256" key="11">
    <source>
        <dbReference type="ARBA" id="ARBA00022741"/>
    </source>
</evidence>
<dbReference type="FunFam" id="3.40.50.2020:FF:000006">
    <property type="entry name" value="Hypoxanthine phosphoribosyltransferase"/>
    <property type="match status" value="1"/>
</dbReference>
<evidence type="ECO:0000256" key="5">
    <source>
        <dbReference type="ARBA" id="ARBA00011895"/>
    </source>
</evidence>
<dbReference type="EMBL" id="LN885086">
    <property type="protein sequence ID" value="CUQ67456.1"/>
    <property type="molecule type" value="Genomic_DNA"/>
</dbReference>
<proteinExistence type="inferred from homology"/>
<dbReference type="GO" id="GO:0032264">
    <property type="term" value="P:IMP salvage"/>
    <property type="evidence" value="ECO:0007669"/>
    <property type="project" value="UniProtKB-UniPathway"/>
</dbReference>
<evidence type="ECO:0000256" key="14">
    <source>
        <dbReference type="ARBA" id="ARBA00049402"/>
    </source>
</evidence>
<dbReference type="InterPro" id="IPR029057">
    <property type="entry name" value="PRTase-like"/>
</dbReference>
<gene>
    <name evidence="17" type="primary">hpt</name>
    <name evidence="17" type="ORF">NITINOP_2484</name>
</gene>
<comment type="similarity">
    <text evidence="4 15">Belongs to the purine/pyrimidine phosphoribosyltransferase family.</text>
</comment>
<organism evidence="17 18">
    <name type="scientific">Candidatus Nitrospira inopinata</name>
    <dbReference type="NCBI Taxonomy" id="1715989"/>
    <lineage>
        <taxon>Bacteria</taxon>
        <taxon>Pseudomonadati</taxon>
        <taxon>Nitrospirota</taxon>
        <taxon>Nitrospiria</taxon>
        <taxon>Nitrospirales</taxon>
        <taxon>Nitrospiraceae</taxon>
        <taxon>Nitrospira</taxon>
    </lineage>
</organism>
<comment type="pathway">
    <text evidence="3 15">Purine metabolism; IMP biosynthesis via salvage pathway; IMP from hypoxanthine: step 1/1.</text>
</comment>
<evidence type="ECO:0000313" key="17">
    <source>
        <dbReference type="EMBL" id="CUQ67456.1"/>
    </source>
</evidence>
<dbReference type="KEGG" id="nio:NITINOP_2484"/>
<keyword evidence="6 15" id="KW-0963">Cytoplasm</keyword>
<dbReference type="Proteomes" id="UP000066284">
    <property type="component" value="Chromosome 1"/>
</dbReference>
<sequence length="182" mass="20281">MERLFGKPIVTQEQMRTRIRELGRQISADYAGKDLVLIGVLKGAYAFYADLARAIRIPIRVDFLVVTTEKTKGGAPGKAKLISDLTETITGKDVLLVEDIVDSGLTAQRLLAALAKKKPRSLNICALLSKQDDRVVDVHVAYVGFTVPNQYVVGYGLDYQQKYRNLPYLAVLDEKDLAKKRK</sequence>
<evidence type="ECO:0000256" key="3">
    <source>
        <dbReference type="ARBA" id="ARBA00004669"/>
    </source>
</evidence>
<dbReference type="RefSeq" id="WP_062485849.1">
    <property type="nucleotide sequence ID" value="NZ_LN885086.1"/>
</dbReference>
<dbReference type="OrthoDB" id="9802824at2"/>
<keyword evidence="8 15" id="KW-0808">Transferase</keyword>
<dbReference type="Gene3D" id="3.40.50.2020">
    <property type="match status" value="1"/>
</dbReference>
<dbReference type="InterPro" id="IPR000836">
    <property type="entry name" value="PRTase_dom"/>
</dbReference>
<comment type="cofactor">
    <cofactor evidence="1 15">
        <name>Mg(2+)</name>
        <dbReference type="ChEBI" id="CHEBI:18420"/>
    </cofactor>
</comment>
<evidence type="ECO:0000256" key="10">
    <source>
        <dbReference type="ARBA" id="ARBA00022726"/>
    </source>
</evidence>
<evidence type="ECO:0000256" key="12">
    <source>
        <dbReference type="ARBA" id="ARBA00022842"/>
    </source>
</evidence>
<dbReference type="GO" id="GO:0000287">
    <property type="term" value="F:magnesium ion binding"/>
    <property type="evidence" value="ECO:0007669"/>
    <property type="project" value="TreeGrafter"/>
</dbReference>
<dbReference type="STRING" id="1715989.NITINOP_2484"/>
<keyword evidence="11 15" id="KW-0547">Nucleotide-binding</keyword>
<keyword evidence="10 15" id="KW-0660">Purine salvage</keyword>
<comment type="catalytic activity">
    <reaction evidence="13">
        <text>GMP + diphosphate = guanine + 5-phospho-alpha-D-ribose 1-diphosphate</text>
        <dbReference type="Rhea" id="RHEA:25424"/>
        <dbReference type="ChEBI" id="CHEBI:16235"/>
        <dbReference type="ChEBI" id="CHEBI:33019"/>
        <dbReference type="ChEBI" id="CHEBI:58017"/>
        <dbReference type="ChEBI" id="CHEBI:58115"/>
        <dbReference type="EC" id="2.4.2.8"/>
    </reaction>
    <physiologicalReaction direction="right-to-left" evidence="13">
        <dbReference type="Rhea" id="RHEA:25426"/>
    </physiologicalReaction>
</comment>
<keyword evidence="18" id="KW-1185">Reference proteome</keyword>
<reference evidence="18" key="1">
    <citation type="submission" date="2015-09" db="EMBL/GenBank/DDBJ databases">
        <authorList>
            <person name="Daims H."/>
        </authorList>
    </citation>
    <scope>NUCLEOTIDE SEQUENCE [LARGE SCALE GENOMIC DNA]</scope>
</reference>
<evidence type="ECO:0000256" key="13">
    <source>
        <dbReference type="ARBA" id="ARBA00048811"/>
    </source>
</evidence>